<dbReference type="NCBIfam" id="TIGR00326">
    <property type="entry name" value="eubact_ribD"/>
    <property type="match status" value="1"/>
</dbReference>
<dbReference type="UniPathway" id="UPA00275">
    <property type="reaction ID" value="UER00401"/>
</dbReference>
<dbReference type="PROSITE" id="PS51747">
    <property type="entry name" value="CYT_DCMP_DEAMINASES_2"/>
    <property type="match status" value="1"/>
</dbReference>
<feature type="binding site" evidence="11">
    <location>
        <position position="213"/>
    </location>
    <ligand>
        <name>substrate</name>
    </ligand>
</feature>
<dbReference type="Gene3D" id="3.40.140.10">
    <property type="entry name" value="Cytidine Deaminase, domain 2"/>
    <property type="match status" value="1"/>
</dbReference>
<feature type="binding site" evidence="11">
    <location>
        <position position="216"/>
    </location>
    <ligand>
        <name>substrate</name>
    </ligand>
</feature>
<dbReference type="InterPro" id="IPR002734">
    <property type="entry name" value="RibDG_C"/>
</dbReference>
<dbReference type="EC" id="3.5.4.26" evidence="9"/>
<dbReference type="EC" id="1.1.1.193" evidence="9"/>
<accession>A0A1J1DR73</accession>
<evidence type="ECO:0000259" key="13">
    <source>
        <dbReference type="PROSITE" id="PS51747"/>
    </source>
</evidence>
<evidence type="ECO:0000256" key="5">
    <source>
        <dbReference type="ARBA" id="ARBA00007417"/>
    </source>
</evidence>
<evidence type="ECO:0000256" key="10">
    <source>
        <dbReference type="PIRSR" id="PIRSR006769-1"/>
    </source>
</evidence>
<evidence type="ECO:0000256" key="8">
    <source>
        <dbReference type="ARBA" id="ARBA00023268"/>
    </source>
</evidence>
<comment type="catalytic activity">
    <reaction evidence="9">
        <text>2,5-diamino-6-hydroxy-4-(5-phosphoribosylamino)-pyrimidine + H2O + H(+) = 5-amino-6-(5-phospho-D-ribosylamino)uracil + NH4(+)</text>
        <dbReference type="Rhea" id="RHEA:21868"/>
        <dbReference type="ChEBI" id="CHEBI:15377"/>
        <dbReference type="ChEBI" id="CHEBI:15378"/>
        <dbReference type="ChEBI" id="CHEBI:28938"/>
        <dbReference type="ChEBI" id="CHEBI:58453"/>
        <dbReference type="ChEBI" id="CHEBI:58614"/>
        <dbReference type="EC" id="3.5.4.26"/>
    </reaction>
</comment>
<evidence type="ECO:0000256" key="11">
    <source>
        <dbReference type="PIRSR" id="PIRSR006769-2"/>
    </source>
</evidence>
<dbReference type="RefSeq" id="WP_096399863.1">
    <property type="nucleotide sequence ID" value="NZ_AP017368.1"/>
</dbReference>
<dbReference type="InterPro" id="IPR016193">
    <property type="entry name" value="Cytidine_deaminase-like"/>
</dbReference>
<dbReference type="SUPFAM" id="SSF53597">
    <property type="entry name" value="Dihydrofolate reductase-like"/>
    <property type="match status" value="1"/>
</dbReference>
<evidence type="ECO:0000313" key="15">
    <source>
        <dbReference type="Proteomes" id="UP000242645"/>
    </source>
</evidence>
<dbReference type="InterPro" id="IPR024072">
    <property type="entry name" value="DHFR-like_dom_sf"/>
</dbReference>
<protein>
    <recommendedName>
        <fullName evidence="9">Riboflavin biosynthesis protein RibD</fullName>
    </recommendedName>
    <domain>
        <recommendedName>
            <fullName evidence="9">Diaminohydroxyphosphoribosylaminopyrimidine deaminase</fullName>
            <shortName evidence="9">DRAP deaminase</shortName>
            <ecNumber evidence="9">3.5.4.26</ecNumber>
        </recommendedName>
        <alternativeName>
            <fullName evidence="9">Riboflavin-specific deaminase</fullName>
        </alternativeName>
    </domain>
    <domain>
        <recommendedName>
            <fullName evidence="9">5-amino-6-(5-phosphoribosylamino)uracil reductase</fullName>
            <ecNumber evidence="9">1.1.1.193</ecNumber>
        </recommendedName>
        <alternativeName>
            <fullName evidence="9">HTP reductase</fullName>
        </alternativeName>
    </domain>
</protein>
<keyword evidence="9 12" id="KW-0479">Metal-binding</keyword>
<evidence type="ECO:0000256" key="12">
    <source>
        <dbReference type="PIRSR" id="PIRSR006769-3"/>
    </source>
</evidence>
<dbReference type="PANTHER" id="PTHR38011">
    <property type="entry name" value="DIHYDROFOLATE REDUCTASE FAMILY PROTEIN (AFU_ORTHOLOGUE AFUA_8G06820)"/>
    <property type="match status" value="1"/>
</dbReference>
<evidence type="ECO:0000313" key="14">
    <source>
        <dbReference type="EMBL" id="BAV92351.1"/>
    </source>
</evidence>
<feature type="binding site" evidence="11">
    <location>
        <position position="173"/>
    </location>
    <ligand>
        <name>substrate</name>
    </ligand>
</feature>
<feature type="binding site" evidence="11">
    <location>
        <position position="175"/>
    </location>
    <ligand>
        <name>NADP(+)</name>
        <dbReference type="ChEBI" id="CHEBI:58349"/>
    </ligand>
</feature>
<feature type="binding site" evidence="12">
    <location>
        <position position="90"/>
    </location>
    <ligand>
        <name>Zn(2+)</name>
        <dbReference type="ChEBI" id="CHEBI:29105"/>
        <note>catalytic</note>
    </ligand>
</feature>
<feature type="binding site" evidence="12">
    <location>
        <position position="81"/>
    </location>
    <ligand>
        <name>Zn(2+)</name>
        <dbReference type="ChEBI" id="CHEBI:29105"/>
        <note>catalytic</note>
    </ligand>
</feature>
<keyword evidence="7 9" id="KW-0560">Oxidoreductase</keyword>
<dbReference type="InterPro" id="IPR004794">
    <property type="entry name" value="Eubact_RibD"/>
</dbReference>
<dbReference type="PIRSF" id="PIRSF006769">
    <property type="entry name" value="RibD"/>
    <property type="match status" value="1"/>
</dbReference>
<proteinExistence type="inferred from homology"/>
<dbReference type="AlphaFoldDB" id="A0A1J1DR73"/>
<dbReference type="Pfam" id="PF00383">
    <property type="entry name" value="dCMP_cyt_deam_1"/>
    <property type="match status" value="1"/>
</dbReference>
<dbReference type="GO" id="GO:0046872">
    <property type="term" value="F:metal ion binding"/>
    <property type="evidence" value="ECO:0007669"/>
    <property type="project" value="UniProtKB-KW"/>
</dbReference>
<feature type="binding site" evidence="11">
    <location>
        <begin position="309"/>
        <end position="315"/>
    </location>
    <ligand>
        <name>NADP(+)</name>
        <dbReference type="ChEBI" id="CHEBI:58349"/>
    </ligand>
</feature>
<feature type="binding site" evidence="11">
    <location>
        <position position="189"/>
    </location>
    <ligand>
        <name>substrate</name>
    </ligand>
</feature>
<dbReference type="Pfam" id="PF01872">
    <property type="entry name" value="RibD_C"/>
    <property type="match status" value="1"/>
</dbReference>
<dbReference type="PANTHER" id="PTHR38011:SF7">
    <property type="entry name" value="2,5-DIAMINO-6-RIBOSYLAMINO-4(3H)-PYRIMIDINONE 5'-PHOSPHATE REDUCTASE"/>
    <property type="match status" value="1"/>
</dbReference>
<evidence type="ECO:0000256" key="2">
    <source>
        <dbReference type="ARBA" id="ARBA00004882"/>
    </source>
</evidence>
<feature type="domain" description="CMP/dCMP-type deaminase" evidence="13">
    <location>
        <begin position="4"/>
        <end position="120"/>
    </location>
</feature>
<evidence type="ECO:0000256" key="9">
    <source>
        <dbReference type="PIRNR" id="PIRNR006769"/>
    </source>
</evidence>
<dbReference type="SUPFAM" id="SSF53927">
    <property type="entry name" value="Cytidine deaminase-like"/>
    <property type="match status" value="1"/>
</dbReference>
<sequence length="377" mass="39960">MSEQDYAPFMREALALAQEGRFTACPNPTVGAVLVRDGRIVAGGFHRAAGDDHAEVACLKNAAEGSRETVGATLVVTLEPCKHCGKTPPCTDAILAAGIARVVVGLADPNPLAGGGSVRLREAGVEVIEGVLEQECRDLVADFLVWQETDRPYVILKMAATLDGRIAARNGQSRWIGSAASRRKVQQWRAGVGHCGGVVLVGGGTFRADNPRLTARDASVAGPQPLACVVTSCLPRADDAAFLPAERPLQTIFFTSPAAAGSVEADRLRRRGVRVLDYGYGPHDGADFVALMRTLRQETGSPYVLCEGGGRLALSLLEADMADEFRLHLAPSILGDNEAFPLFTGRAPLGMDEALRMRVSETSLCGGDVHLVLRPVV</sequence>
<evidence type="ECO:0000256" key="3">
    <source>
        <dbReference type="ARBA" id="ARBA00004910"/>
    </source>
</evidence>
<keyword evidence="9" id="KW-0686">Riboflavin biosynthesis</keyword>
<evidence type="ECO:0000256" key="1">
    <source>
        <dbReference type="ARBA" id="ARBA00002151"/>
    </source>
</evidence>
<evidence type="ECO:0000256" key="6">
    <source>
        <dbReference type="ARBA" id="ARBA00022857"/>
    </source>
</evidence>
<dbReference type="EMBL" id="AP017368">
    <property type="protein sequence ID" value="BAV92351.1"/>
    <property type="molecule type" value="Genomic_DNA"/>
</dbReference>
<dbReference type="CDD" id="cd01284">
    <property type="entry name" value="Riboflavin_deaminase-reductase"/>
    <property type="match status" value="1"/>
</dbReference>
<dbReference type="InterPro" id="IPR050765">
    <property type="entry name" value="Riboflavin_Biosynth_HTPR"/>
</dbReference>
<dbReference type="InterPro" id="IPR002125">
    <property type="entry name" value="CMP_dCMP_dom"/>
</dbReference>
<organism evidence="14 15">
    <name type="scientific">Candidatus Desulfovibrio trichonymphae</name>
    <dbReference type="NCBI Taxonomy" id="1725232"/>
    <lineage>
        <taxon>Bacteria</taxon>
        <taxon>Pseudomonadati</taxon>
        <taxon>Thermodesulfobacteriota</taxon>
        <taxon>Desulfovibrionia</taxon>
        <taxon>Desulfovibrionales</taxon>
        <taxon>Desulfovibrionaceae</taxon>
        <taxon>Desulfovibrio</taxon>
    </lineage>
</organism>
<feature type="binding site" evidence="12">
    <location>
        <position position="53"/>
    </location>
    <ligand>
        <name>Zn(2+)</name>
        <dbReference type="ChEBI" id="CHEBI:29105"/>
        <note>catalytic</note>
    </ligand>
</feature>
<dbReference type="GO" id="GO:0008703">
    <property type="term" value="F:5-amino-6-(5-phosphoribosylamino)uracil reductase activity"/>
    <property type="evidence" value="ECO:0007669"/>
    <property type="project" value="UniProtKB-EC"/>
</dbReference>
<dbReference type="GO" id="GO:0009231">
    <property type="term" value="P:riboflavin biosynthetic process"/>
    <property type="evidence" value="ECO:0007669"/>
    <property type="project" value="UniProtKB-UniPathway"/>
</dbReference>
<comment type="similarity">
    <text evidence="4 9">In the N-terminal section; belongs to the cytidine and deoxycytidylate deaminase family.</text>
</comment>
<feature type="binding site" evidence="11">
    <location>
        <position position="209"/>
    </location>
    <ligand>
        <name>NADP(+)</name>
        <dbReference type="ChEBI" id="CHEBI:58349"/>
    </ligand>
</feature>
<name>A0A1J1DR73_9BACT</name>
<feature type="active site" description="Proton donor" evidence="10">
    <location>
        <position position="55"/>
    </location>
</feature>
<comment type="cofactor">
    <cofactor evidence="9 12">
        <name>Zn(2+)</name>
        <dbReference type="ChEBI" id="CHEBI:29105"/>
    </cofactor>
    <text evidence="9 12">Binds 1 zinc ion.</text>
</comment>
<gene>
    <name evidence="14" type="primary">ribD</name>
    <name evidence="14" type="ORF">RSDT_0839</name>
</gene>
<comment type="function">
    <text evidence="1 9">Converts 2,5-diamino-6-(ribosylamino)-4(3h)-pyrimidinone 5'-phosphate into 5-amino-6-(ribosylamino)-2,4(1h,3h)-pyrimidinedione 5'-phosphate.</text>
</comment>
<dbReference type="GO" id="GO:0008835">
    <property type="term" value="F:diaminohydroxyphosphoribosylaminopyrimidine deaminase activity"/>
    <property type="evidence" value="ECO:0007669"/>
    <property type="project" value="UniProtKB-EC"/>
</dbReference>
<feature type="binding site" evidence="11">
    <location>
        <position position="205"/>
    </location>
    <ligand>
        <name>NADP(+)</name>
        <dbReference type="ChEBI" id="CHEBI:58349"/>
    </ligand>
</feature>
<feature type="binding site" evidence="11">
    <location>
        <position position="307"/>
    </location>
    <ligand>
        <name>substrate</name>
    </ligand>
</feature>
<keyword evidence="8" id="KW-0511">Multifunctional enzyme</keyword>
<feature type="binding site" evidence="11">
    <location>
        <position position="232"/>
    </location>
    <ligand>
        <name>NADP(+)</name>
        <dbReference type="ChEBI" id="CHEBI:58349"/>
    </ligand>
</feature>
<dbReference type="KEGG" id="dtr:RSDT_0839"/>
<feature type="binding site" evidence="11">
    <location>
        <position position="159"/>
    </location>
    <ligand>
        <name>NADP(+)</name>
        <dbReference type="ChEBI" id="CHEBI:58349"/>
    </ligand>
</feature>
<evidence type="ECO:0000256" key="7">
    <source>
        <dbReference type="ARBA" id="ARBA00023002"/>
    </source>
</evidence>
<dbReference type="Gene3D" id="3.40.430.10">
    <property type="entry name" value="Dihydrofolate Reductase, subunit A"/>
    <property type="match status" value="1"/>
</dbReference>
<keyword evidence="6 9" id="KW-0521">NADP</keyword>
<keyword evidence="9" id="KW-0378">Hydrolase</keyword>
<comment type="similarity">
    <text evidence="5 9">In the C-terminal section; belongs to the HTP reductase family.</text>
</comment>
<comment type="catalytic activity">
    <reaction evidence="9">
        <text>5-amino-6-(5-phospho-D-ribitylamino)uracil + NADP(+) = 5-amino-6-(5-phospho-D-ribosylamino)uracil + NADPH + H(+)</text>
        <dbReference type="Rhea" id="RHEA:17845"/>
        <dbReference type="ChEBI" id="CHEBI:15378"/>
        <dbReference type="ChEBI" id="CHEBI:57783"/>
        <dbReference type="ChEBI" id="CHEBI:58349"/>
        <dbReference type="ChEBI" id="CHEBI:58421"/>
        <dbReference type="ChEBI" id="CHEBI:58453"/>
        <dbReference type="EC" id="1.1.1.193"/>
    </reaction>
</comment>
<comment type="pathway">
    <text evidence="3 9">Cofactor biosynthesis; riboflavin biosynthesis; 5-amino-6-(D-ribitylamino)uracil from GTP: step 3/4.</text>
</comment>
<keyword evidence="15" id="KW-1185">Reference proteome</keyword>
<dbReference type="OrthoDB" id="9800865at2"/>
<keyword evidence="9 12" id="KW-0862">Zinc</keyword>
<reference evidence="14 15" key="1">
    <citation type="journal article" date="2017" name="ISME J.">
        <title>Genome of 'Ca. Desulfovibrio trichonymphae', an H2-oxidizing bacterium in a tripartite symbiotic system within a protist cell in the termite gut.</title>
        <authorList>
            <person name="Kuwahara H."/>
            <person name="Yuki M."/>
            <person name="Izawa K."/>
            <person name="Ohkuma M."/>
            <person name="Hongoh Y."/>
        </authorList>
    </citation>
    <scope>NUCLEOTIDE SEQUENCE [LARGE SCALE GENOMIC DNA]</scope>
    <source>
        <strain evidence="14 15">Rs-N31</strain>
    </source>
</reference>
<dbReference type="Proteomes" id="UP000242645">
    <property type="component" value="Chromosome"/>
</dbReference>
<comment type="pathway">
    <text evidence="2 9">Cofactor biosynthesis; riboflavin biosynthesis; 5-amino-6-(D-ribitylamino)uracil from GTP: step 2/4.</text>
</comment>
<evidence type="ECO:0000256" key="4">
    <source>
        <dbReference type="ARBA" id="ARBA00005259"/>
    </source>
</evidence>